<dbReference type="HOGENOM" id="CLU_014793_7_0_6"/>
<dbReference type="NCBIfam" id="TIGR02393">
    <property type="entry name" value="RpoD_Cterm"/>
    <property type="match status" value="1"/>
</dbReference>
<dbReference type="RefSeq" id="WP_014704581.1">
    <property type="nucleotide sequence ID" value="NC_017856.1"/>
</dbReference>
<evidence type="ECO:0000259" key="9">
    <source>
        <dbReference type="PROSITE" id="PS00715"/>
    </source>
</evidence>
<feature type="domain" description="RNA polymerase sigma-70" evidence="10">
    <location>
        <begin position="569"/>
        <end position="595"/>
    </location>
</feature>
<dbReference type="PROSITE" id="PS00716">
    <property type="entry name" value="SIGMA70_2"/>
    <property type="match status" value="1"/>
</dbReference>
<dbReference type="Pfam" id="PF04539">
    <property type="entry name" value="Sigma70_r3"/>
    <property type="match status" value="1"/>
</dbReference>
<keyword evidence="2 6" id="KW-0805">Transcription regulation</keyword>
<keyword evidence="12" id="KW-1185">Reference proteome</keyword>
<feature type="region of interest" description="Disordered" evidence="8">
    <location>
        <begin position="172"/>
        <end position="218"/>
    </location>
</feature>
<comment type="similarity">
    <text evidence="6">Belongs to the sigma-70 factor family. RpoD/SigA subfamily.</text>
</comment>
<keyword evidence="1 6" id="KW-0963">Cytoplasm</keyword>
<reference evidence="11 12" key="1">
    <citation type="journal article" date="2012" name="J. Bacteriol.">
        <title>Complete genome sequences of Methylophaga sp. strain JAM1 and Methylophaga sp. strain JAM7.</title>
        <authorList>
            <person name="Villeneuve C."/>
            <person name="Martineau C."/>
            <person name="Mauffrey F."/>
            <person name="Villemur R."/>
        </authorList>
    </citation>
    <scope>NUCLEOTIDE SEQUENCE [LARGE SCALE GENOMIC DNA]</scope>
    <source>
        <strain evidence="11 12">JAM7</strain>
    </source>
</reference>
<dbReference type="InterPro" id="IPR050239">
    <property type="entry name" value="Sigma-70_RNA_pol_init_factors"/>
</dbReference>
<feature type="region of interest" description="Sigma-70 factor domain-3" evidence="6">
    <location>
        <begin position="455"/>
        <end position="531"/>
    </location>
</feature>
<dbReference type="PATRIC" id="fig|754477.3.peg.1991"/>
<dbReference type="OrthoDB" id="9809557at2"/>
<evidence type="ECO:0000256" key="5">
    <source>
        <dbReference type="ARBA" id="ARBA00023163"/>
    </source>
</evidence>
<dbReference type="InterPro" id="IPR013324">
    <property type="entry name" value="RNA_pol_sigma_r3/r4-like"/>
</dbReference>
<dbReference type="InterPro" id="IPR007624">
    <property type="entry name" value="RNA_pol_sigma70_r3"/>
</dbReference>
<dbReference type="PANTHER" id="PTHR30603:SF60">
    <property type="entry name" value="RNA POLYMERASE SIGMA FACTOR RPOD"/>
    <property type="match status" value="1"/>
</dbReference>
<protein>
    <recommendedName>
        <fullName evidence="6">RNA polymerase sigma factor RpoD</fullName>
    </recommendedName>
    <alternativeName>
        <fullName evidence="6">Sigma-70</fullName>
    </alternativeName>
</protein>
<sequence>MKDQQSRVKELITLGKERGYLTYGEINDHLPEDLVDADQVEDIVSMFSDLGIMVHEDGMDTDEMERLAEAVASNDEVSDDEAAAVLASSDGEFGRTTDPVRMYMREMGSVELLTREGEIVIAKRIEAGLRESLVMLSTYPPCIAAFLTLFDAVEAGELRLNDLIRGFVQPEEELASQDDDEDEADSNDNDDSDGDDDDDDDVSNVSDDDDDSGVIDPDEARERFTALKEAYLDVLSAEDDELIAAREQASNLFMEFRLTPKTLVTLNSLMTDTIDAIRKQEKIIMDIVVEDARMNRRDFIDSFQGNESNLEWADKFIRAKKHYSSTIKKHHDDILDAQKQLADIAGERGLSISEIKEIARQMSIAEAKARRAKKEMVEANLRLVISIAKKYTNRGLQFLDLIQEGNIGLMKAVDKFEYQRGYKFSTYATWWIRQAITRSIADQARTIRIPVHMIETINKLNRVARQMLQEMGREPTPDELAERVEMPEDKVRKVLKISKEPISMETPIGDDEDSHLGDFVEDVNVMSPADSAIIEGLREATQGVLNGLTEREAKVLRMRFGIDMNTDHTLEEVGKQFDVTRERIRQIEAKALRKLRHPSRSDQLRSFLDSDS</sequence>
<dbReference type="InterPro" id="IPR009042">
    <property type="entry name" value="RNA_pol_sigma70_r1_2"/>
</dbReference>
<dbReference type="PRINTS" id="PR00046">
    <property type="entry name" value="SIGMA70FCT"/>
</dbReference>
<feature type="compositionally biased region" description="Acidic residues" evidence="8">
    <location>
        <begin position="172"/>
        <end position="217"/>
    </location>
</feature>
<dbReference type="Gene3D" id="1.10.10.10">
    <property type="entry name" value="Winged helix-like DNA-binding domain superfamily/Winged helix DNA-binding domain"/>
    <property type="match status" value="2"/>
</dbReference>
<dbReference type="Pfam" id="PF00140">
    <property type="entry name" value="Sigma70_r1_2"/>
    <property type="match status" value="1"/>
</dbReference>
<dbReference type="Pfam" id="PF03979">
    <property type="entry name" value="Sigma70_r1_1"/>
    <property type="match status" value="1"/>
</dbReference>
<dbReference type="Pfam" id="PF04542">
    <property type="entry name" value="Sigma70_r2"/>
    <property type="match status" value="1"/>
</dbReference>
<dbReference type="NCBIfam" id="NF004208">
    <property type="entry name" value="PRK05658.1"/>
    <property type="match status" value="1"/>
</dbReference>
<evidence type="ECO:0000259" key="10">
    <source>
        <dbReference type="PROSITE" id="PS00716"/>
    </source>
</evidence>
<proteinExistence type="inferred from homology"/>
<dbReference type="STRING" id="754477.Q7C_2022"/>
<dbReference type="FunFam" id="1.10.10.10:FF:000002">
    <property type="entry name" value="RNA polymerase sigma factor SigA"/>
    <property type="match status" value="1"/>
</dbReference>
<dbReference type="Pfam" id="PF04545">
    <property type="entry name" value="Sigma70_r4"/>
    <property type="match status" value="1"/>
</dbReference>
<dbReference type="InterPro" id="IPR036388">
    <property type="entry name" value="WH-like_DNA-bd_sf"/>
</dbReference>
<keyword evidence="5 6" id="KW-0804">Transcription</keyword>
<dbReference type="CDD" id="cd06171">
    <property type="entry name" value="Sigma70_r4"/>
    <property type="match status" value="1"/>
</dbReference>
<comment type="subunit">
    <text evidence="6">Interacts transiently with the RNA polymerase catalytic core.</text>
</comment>
<dbReference type="InterPro" id="IPR014284">
    <property type="entry name" value="RNA_pol_sigma-70_dom"/>
</dbReference>
<dbReference type="InterPro" id="IPR000943">
    <property type="entry name" value="RNA_pol_sigma70"/>
</dbReference>
<dbReference type="InterPro" id="IPR012760">
    <property type="entry name" value="RNA_pol_sigma_RpoD_C"/>
</dbReference>
<comment type="function">
    <text evidence="6">Sigma factors are initiation factors that promote the attachment of RNA polymerase to specific initiation sites and are then released. This sigma factor is the primary sigma factor during exponential growth.</text>
</comment>
<dbReference type="FunFam" id="1.10.601.10:FF:000002">
    <property type="entry name" value="RNA polymerase sigma factor RpoD"/>
    <property type="match status" value="1"/>
</dbReference>
<dbReference type="Gene3D" id="1.10.220.120">
    <property type="entry name" value="Sigma-70 factor, region 1.1"/>
    <property type="match status" value="1"/>
</dbReference>
<keyword evidence="7" id="KW-0175">Coiled coil</keyword>
<gene>
    <name evidence="6" type="primary">rpoD</name>
    <name evidence="11" type="ordered locus">Q7C_2022</name>
</gene>
<dbReference type="InterPro" id="IPR007127">
    <property type="entry name" value="RNA_pol_sigma_70_r1_1"/>
</dbReference>
<dbReference type="Proteomes" id="UP000009145">
    <property type="component" value="Chromosome"/>
</dbReference>
<accession>I1YJR9</accession>
<dbReference type="PANTHER" id="PTHR30603">
    <property type="entry name" value="RNA POLYMERASE SIGMA FACTOR RPO"/>
    <property type="match status" value="1"/>
</dbReference>
<dbReference type="InterPro" id="IPR007630">
    <property type="entry name" value="RNA_pol_sigma70_r4"/>
</dbReference>
<dbReference type="GO" id="GO:0005737">
    <property type="term" value="C:cytoplasm"/>
    <property type="evidence" value="ECO:0007669"/>
    <property type="project" value="UniProtKB-SubCell"/>
</dbReference>
<evidence type="ECO:0000256" key="8">
    <source>
        <dbReference type="SAM" id="MobiDB-lite"/>
    </source>
</evidence>
<name>I1YJR9_METFJ</name>
<dbReference type="HAMAP" id="MF_00963">
    <property type="entry name" value="Sigma70_RpoD_SigA"/>
    <property type="match status" value="1"/>
</dbReference>
<feature type="short sequence motif" description="Interaction with polymerase core subunit RpoC" evidence="6">
    <location>
        <begin position="400"/>
        <end position="403"/>
    </location>
</feature>
<dbReference type="eggNOG" id="COG0568">
    <property type="taxonomic scope" value="Bacteria"/>
</dbReference>
<dbReference type="AlphaFoldDB" id="I1YJR9"/>
<dbReference type="FunFam" id="1.10.10.10:FF:000004">
    <property type="entry name" value="RNA polymerase sigma factor SigA"/>
    <property type="match status" value="1"/>
</dbReference>
<dbReference type="InterPro" id="IPR028630">
    <property type="entry name" value="Sigma70_RpoD"/>
</dbReference>
<evidence type="ECO:0000256" key="7">
    <source>
        <dbReference type="SAM" id="Coils"/>
    </source>
</evidence>
<dbReference type="GO" id="GO:0016987">
    <property type="term" value="F:sigma factor activity"/>
    <property type="evidence" value="ECO:0007669"/>
    <property type="project" value="UniProtKB-UniRule"/>
</dbReference>
<dbReference type="GO" id="GO:0006352">
    <property type="term" value="P:DNA-templated transcription initiation"/>
    <property type="evidence" value="ECO:0007669"/>
    <property type="project" value="UniProtKB-UniRule"/>
</dbReference>
<dbReference type="KEGG" id="mec:Q7C_2022"/>
<organism evidence="11 12">
    <name type="scientific">Methylophaga frappieri (strain ATCC BAA-2434 / DSM 25690 / JAM7)</name>
    <dbReference type="NCBI Taxonomy" id="754477"/>
    <lineage>
        <taxon>Bacteria</taxon>
        <taxon>Pseudomonadati</taxon>
        <taxon>Pseudomonadota</taxon>
        <taxon>Gammaproteobacteria</taxon>
        <taxon>Thiotrichales</taxon>
        <taxon>Piscirickettsiaceae</taxon>
        <taxon>Methylophaga</taxon>
    </lineage>
</organism>
<evidence type="ECO:0000313" key="12">
    <source>
        <dbReference type="Proteomes" id="UP000009145"/>
    </source>
</evidence>
<feature type="domain" description="RNA polymerase sigma-70" evidence="9">
    <location>
        <begin position="400"/>
        <end position="413"/>
    </location>
</feature>
<dbReference type="InterPro" id="IPR042189">
    <property type="entry name" value="RNA_pol_sigma_70_r1_1_sf"/>
</dbReference>
<evidence type="ECO:0000313" key="11">
    <source>
        <dbReference type="EMBL" id="AFJ03162.1"/>
    </source>
</evidence>
<dbReference type="EMBL" id="CP003380">
    <property type="protein sequence ID" value="AFJ03162.1"/>
    <property type="molecule type" value="Genomic_DNA"/>
</dbReference>
<dbReference type="InterPro" id="IPR007631">
    <property type="entry name" value="RNA_pol_sigma_70_non-ess"/>
</dbReference>
<keyword evidence="4 6" id="KW-0238">DNA-binding</keyword>
<dbReference type="SUPFAM" id="SSF88659">
    <property type="entry name" value="Sigma3 and sigma4 domains of RNA polymerase sigma factors"/>
    <property type="match status" value="2"/>
</dbReference>
<evidence type="ECO:0000256" key="4">
    <source>
        <dbReference type="ARBA" id="ARBA00023125"/>
    </source>
</evidence>
<dbReference type="SUPFAM" id="SSF88946">
    <property type="entry name" value="Sigma2 domain of RNA polymerase sigma factors"/>
    <property type="match status" value="1"/>
</dbReference>
<dbReference type="InterPro" id="IPR013325">
    <property type="entry name" value="RNA_pol_sigma_r2"/>
</dbReference>
<evidence type="ECO:0000256" key="3">
    <source>
        <dbReference type="ARBA" id="ARBA00023082"/>
    </source>
</evidence>
<dbReference type="InterPro" id="IPR007627">
    <property type="entry name" value="RNA_pol_sigma70_r2"/>
</dbReference>
<evidence type="ECO:0000256" key="1">
    <source>
        <dbReference type="ARBA" id="ARBA00022490"/>
    </source>
</evidence>
<dbReference type="NCBIfam" id="TIGR02937">
    <property type="entry name" value="sigma70-ECF"/>
    <property type="match status" value="1"/>
</dbReference>
<comment type="subcellular location">
    <subcellularLocation>
        <location evidence="6">Cytoplasm</location>
    </subcellularLocation>
</comment>
<feature type="coiled-coil region" evidence="7">
    <location>
        <begin position="355"/>
        <end position="382"/>
    </location>
</feature>
<evidence type="ECO:0000256" key="6">
    <source>
        <dbReference type="HAMAP-Rule" id="MF_00963"/>
    </source>
</evidence>
<dbReference type="Gene3D" id="1.10.601.10">
    <property type="entry name" value="RNA Polymerase Primary Sigma Factor"/>
    <property type="match status" value="1"/>
</dbReference>
<dbReference type="PROSITE" id="PS00715">
    <property type="entry name" value="SIGMA70_1"/>
    <property type="match status" value="1"/>
</dbReference>
<feature type="DNA-binding region" description="H-T-H motif" evidence="6">
    <location>
        <begin position="570"/>
        <end position="589"/>
    </location>
</feature>
<dbReference type="GO" id="GO:0003677">
    <property type="term" value="F:DNA binding"/>
    <property type="evidence" value="ECO:0007669"/>
    <property type="project" value="UniProtKB-UniRule"/>
</dbReference>
<feature type="region of interest" description="Sigma-70 factor domain-2" evidence="6">
    <location>
        <begin position="376"/>
        <end position="446"/>
    </location>
</feature>
<keyword evidence="3 6" id="KW-0731">Sigma factor</keyword>
<evidence type="ECO:0000256" key="2">
    <source>
        <dbReference type="ARBA" id="ARBA00023015"/>
    </source>
</evidence>
<feature type="region of interest" description="Sigma-70 factor domain-4" evidence="6">
    <location>
        <begin position="544"/>
        <end position="597"/>
    </location>
</feature>
<dbReference type="Pfam" id="PF04546">
    <property type="entry name" value="Sigma70_ner"/>
    <property type="match status" value="1"/>
</dbReference>